<dbReference type="FunFam" id="3.30.830.10:FF:000015">
    <property type="entry name" value="Putative zinc metalloprotease"/>
    <property type="match status" value="1"/>
</dbReference>
<evidence type="ECO:0000256" key="2">
    <source>
        <dbReference type="SAM" id="MobiDB-lite"/>
    </source>
</evidence>
<feature type="region of interest" description="Disordered" evidence="2">
    <location>
        <begin position="1013"/>
        <end position="1054"/>
    </location>
</feature>
<dbReference type="FunFam" id="3.30.830.10:FF:000031">
    <property type="entry name" value="Putative zinc metalloprotease"/>
    <property type="match status" value="1"/>
</dbReference>
<proteinExistence type="predicted"/>
<sequence>MGSVQEGSHFKKIQTFKANYADASFTQYESQRTGLRIVVVDRKGPKVYGNFAVATEIHDDSGSPHTLEHLCFMGSRKYPFKGVLDKIATRSYSDTNAWTDVSETVYTLSTAGWEGFAQLLPIYLDHLIVPTLTDAGCYTEVHHVDGKGEDSGVVYAEMQARQNLQGDLMDLQMRRLLYPEGDGFRMETGGLMENLRVLTAERIRQFHRDMYQPKNLRVILIGEVDHANLLEIMDNFEDQIIDRVPAYDAPFKRPWIESKRTPPLSKTIVDTVEFPEEDESMGEIQIAFLGPETIDDLGETAINTLLNYLAGSSVSVLVNTLVEKEHLASMVYYWCKGHTDMIIWWTLSSVETDKLVDAEKRFFEILKEHASKPLDMSYLKDCLHRFKRQTRYMSEIGMDEYKDPIIKDHVFGDRNGVHLKDAMETLDVFDILEKWTEEEWRAYLNKWMVDAHHVSILGKPSKALSDKIKEEEVARVKAQQEKLGEEGLKKLADKLKEAQEENDKPIPEEIIAAVKVPSTESIHFFQTTTARAGLAKKLGTSENNVQKIVDKDENGLPLFIHFEHIPTSFIHFGMMLGTATLPTELKPLLGVYLTNFFATPIVKDGKRIEFEEVITKLEQDTIEYSADRGSDIGSSEMIYMPFVAEADKFETVVLWLRTMLVDSVFDTGRIISAVKKMLADVPDEKRDGDAMVFAVDRMVHYDAASAVRATGTLVKGRYLKRILKLLKTEPQKVLDKLEALRKHLLTFSNMRILVIADVETLPNPVSTFKHLTDTFKPGPEPTINPIDDRNLLLSEAGRNPGGIHYIIPMPIDSSFAVLTSKGPKGYSHPQLPALMVALAYLDAVEGPMWQSIRGTGLAYGSNFARDPETGLIKFRIAKSPNIFGAYNKAKEVVKEYGDGTQKFDKLALEGAISTIVRDFVDERATVVDAARSSFVDLVTRGVGKEWQEWALREVRKVTDEDVRNILNDVVAPLFVPEKSDLVITCGGIMTDGLKKDLEDAGFKVQVKQLADFQDTYGLEGDDEDDDDDDDEDDEEDMSGSEEDGDSESGSEMKE</sequence>
<dbReference type="Gene3D" id="3.30.830.10">
    <property type="entry name" value="Metalloenzyme, LuxS/M16 peptidase-like"/>
    <property type="match status" value="4"/>
</dbReference>
<dbReference type="InterPro" id="IPR011249">
    <property type="entry name" value="Metalloenz_LuxS/M16"/>
</dbReference>
<dbReference type="Pfam" id="PF05193">
    <property type="entry name" value="Peptidase_M16_C"/>
    <property type="match status" value="1"/>
</dbReference>
<accession>A0A6S6WAA3</accession>
<dbReference type="PANTHER" id="PTHR43016:SF16">
    <property type="entry name" value="METALLOPROTEASE, PUTATIVE (AFU_ORTHOLOGUE AFUA_4G07610)-RELATED"/>
    <property type="match status" value="1"/>
</dbReference>
<gene>
    <name evidence="4" type="ORF">PTTW11_06264</name>
</gene>
<dbReference type="FunFam" id="3.30.830.10:FF:000042">
    <property type="entry name" value="Zinc metalloprotease, putative"/>
    <property type="match status" value="1"/>
</dbReference>
<dbReference type="Proteomes" id="UP000472372">
    <property type="component" value="Chromosome 5"/>
</dbReference>
<evidence type="ECO:0000313" key="4">
    <source>
        <dbReference type="EMBL" id="CAE7177964.1"/>
    </source>
</evidence>
<feature type="compositionally biased region" description="Acidic residues" evidence="2">
    <location>
        <begin position="1019"/>
        <end position="1048"/>
    </location>
</feature>
<protein>
    <submittedName>
        <fullName evidence="4">Peptidase M16 C multi-domain protein</fullName>
    </submittedName>
</protein>
<evidence type="ECO:0000313" key="5">
    <source>
        <dbReference type="Proteomes" id="UP000472372"/>
    </source>
</evidence>
<reference evidence="4" key="1">
    <citation type="submission" date="2021-02" db="EMBL/GenBank/DDBJ databases">
        <authorList>
            <person name="Syme A R."/>
            <person name="Syme A R."/>
            <person name="Moolhuijzen P."/>
        </authorList>
    </citation>
    <scope>NUCLEOTIDE SEQUENCE</scope>
    <source>
        <strain evidence="4">W1-1</strain>
    </source>
</reference>
<evidence type="ECO:0000259" key="3">
    <source>
        <dbReference type="Pfam" id="PF05193"/>
    </source>
</evidence>
<dbReference type="FunFam" id="3.30.830.10:FF:000036">
    <property type="entry name" value="Putative zinc metalloprotease"/>
    <property type="match status" value="1"/>
</dbReference>
<keyword evidence="1" id="KW-0175">Coiled coil</keyword>
<evidence type="ECO:0000256" key="1">
    <source>
        <dbReference type="SAM" id="Coils"/>
    </source>
</evidence>
<dbReference type="InterPro" id="IPR007863">
    <property type="entry name" value="Peptidase_M16_C"/>
</dbReference>
<dbReference type="GO" id="GO:0046872">
    <property type="term" value="F:metal ion binding"/>
    <property type="evidence" value="ECO:0007669"/>
    <property type="project" value="InterPro"/>
</dbReference>
<dbReference type="SUPFAM" id="SSF63411">
    <property type="entry name" value="LuxS/MPP-like metallohydrolase"/>
    <property type="match status" value="4"/>
</dbReference>
<dbReference type="EMBL" id="HG992981">
    <property type="protein sequence ID" value="CAE7177964.1"/>
    <property type="molecule type" value="Genomic_DNA"/>
</dbReference>
<organism evidence="4 5">
    <name type="scientific">Pyrenophora teres f. teres</name>
    <dbReference type="NCBI Taxonomy" id="97479"/>
    <lineage>
        <taxon>Eukaryota</taxon>
        <taxon>Fungi</taxon>
        <taxon>Dikarya</taxon>
        <taxon>Ascomycota</taxon>
        <taxon>Pezizomycotina</taxon>
        <taxon>Dothideomycetes</taxon>
        <taxon>Pleosporomycetidae</taxon>
        <taxon>Pleosporales</taxon>
        <taxon>Pleosporineae</taxon>
        <taxon>Pleosporaceae</taxon>
        <taxon>Pyrenophora</taxon>
    </lineage>
</organism>
<name>A0A6S6WAA3_9PLEO</name>
<feature type="coiled-coil region" evidence="1">
    <location>
        <begin position="461"/>
        <end position="501"/>
    </location>
</feature>
<feature type="domain" description="Peptidase M16 C-terminal" evidence="3">
    <location>
        <begin position="198"/>
        <end position="380"/>
    </location>
</feature>
<dbReference type="PANTHER" id="PTHR43016">
    <property type="entry name" value="PRESEQUENCE PROTEASE"/>
    <property type="match status" value="1"/>
</dbReference>
<dbReference type="AlphaFoldDB" id="A0A6S6WAA3"/>